<keyword evidence="2" id="KW-1185">Reference proteome</keyword>
<dbReference type="EMBL" id="BSPX01000029">
    <property type="protein sequence ID" value="GLT22659.1"/>
    <property type="molecule type" value="Genomic_DNA"/>
</dbReference>
<protein>
    <submittedName>
        <fullName evidence="1">Mu-like prophage FluMu protein gp29</fullName>
    </submittedName>
</protein>
<reference evidence="2" key="1">
    <citation type="journal article" date="2019" name="Int. J. Syst. Evol. Microbiol.">
        <title>The Global Catalogue of Microorganisms (GCM) 10K type strain sequencing project: providing services to taxonomists for standard genome sequencing and annotation.</title>
        <authorList>
            <consortium name="The Broad Institute Genomics Platform"/>
            <consortium name="The Broad Institute Genome Sequencing Center for Infectious Disease"/>
            <person name="Wu L."/>
            <person name="Ma J."/>
        </authorList>
    </citation>
    <scope>NUCLEOTIDE SEQUENCE [LARGE SCALE GENOMIC DNA]</scope>
    <source>
        <strain evidence="2">NBRC 102407</strain>
    </source>
</reference>
<dbReference type="InterPro" id="IPR009279">
    <property type="entry name" value="Portal_Mu"/>
</dbReference>
<comment type="caution">
    <text evidence="1">The sequence shown here is derived from an EMBL/GenBank/DDBJ whole genome shotgun (WGS) entry which is preliminary data.</text>
</comment>
<gene>
    <name evidence="1" type="ORF">GCM10007933_21190</name>
</gene>
<sequence length="516" mass="56548">MTIKQRMAALVERVTGGVKRGLQEMQAGPRSMQGGSLNYMSVTTVDPTTLAQAFSQADMGYITDQATLFELIEEQDTHVYSELAKRRRAVTGLQWQLKPPKDATEAEIQRAAQLADMLRGIEGFNDFQYDLTDAIGKGFSAQEIDWRLGAEWVPKAFVFEPQRHFRVGQDSRELMYVRTGIEEPLRQWKWVIHQHTSKSGYLEGQALFRVLAWAYAYKAYNTRDMQRFLEVYGLPLRLGQYPAGINKAQRNELLKAVRNIGNDGAGVVPSNMKIEFIEAQIGKVGDFLDAVRYWEAKQSMAILGGTLTSQADGKTSTNALGNVHNEVRREIMLHDVEQIQPTVNAQVIRPIALLNGMFPEDRMPCFEYDTTEAVDQKAMVEVLEKAAGLGMQIDVDWAHGALQIPKAEDGAKVLGRPAAPTGKGNADAALVRLAALARAAKEGDTTGAYAAQLAALCAPIEQARIQQISAAVAEAGDFAEALEKIEALAAQQPGKDWAEALALGLAAANLAGRSEA</sequence>
<accession>A0ABQ6FBM6</accession>
<evidence type="ECO:0000313" key="2">
    <source>
        <dbReference type="Proteomes" id="UP001157167"/>
    </source>
</evidence>
<name>A0ABQ6FBM6_9RHOO</name>
<organism evidence="1 2">
    <name type="scientific">Zoogloea oryzae</name>
    <dbReference type="NCBI Taxonomy" id="310767"/>
    <lineage>
        <taxon>Bacteria</taxon>
        <taxon>Pseudomonadati</taxon>
        <taxon>Pseudomonadota</taxon>
        <taxon>Betaproteobacteria</taxon>
        <taxon>Rhodocyclales</taxon>
        <taxon>Zoogloeaceae</taxon>
        <taxon>Zoogloea</taxon>
    </lineage>
</organism>
<dbReference type="Proteomes" id="UP001157167">
    <property type="component" value="Unassembled WGS sequence"/>
</dbReference>
<dbReference type="RefSeq" id="WP_284187944.1">
    <property type="nucleotide sequence ID" value="NZ_BSPX01000029.1"/>
</dbReference>
<proteinExistence type="predicted"/>
<evidence type="ECO:0000313" key="1">
    <source>
        <dbReference type="EMBL" id="GLT22659.1"/>
    </source>
</evidence>
<dbReference type="Pfam" id="PF06074">
    <property type="entry name" value="Portal_Mu"/>
    <property type="match status" value="1"/>
</dbReference>